<name>A0AAP0RAH5_LIQFO</name>
<dbReference type="AlphaFoldDB" id="A0AAP0RAH5"/>
<accession>A0AAP0RAH5</accession>
<reference evidence="2 3" key="1">
    <citation type="journal article" date="2024" name="Plant J.">
        <title>Genome sequences and population genomics reveal climatic adaptation and genomic divergence between two closely related sweetgum species.</title>
        <authorList>
            <person name="Xu W.Q."/>
            <person name="Ren C.Q."/>
            <person name="Zhang X.Y."/>
            <person name="Comes H.P."/>
            <person name="Liu X.H."/>
            <person name="Li Y.G."/>
            <person name="Kettle C.J."/>
            <person name="Jalonen R."/>
            <person name="Gaisberger H."/>
            <person name="Ma Y.Z."/>
            <person name="Qiu Y.X."/>
        </authorList>
    </citation>
    <scope>NUCLEOTIDE SEQUENCE [LARGE SCALE GENOMIC DNA]</scope>
    <source>
        <strain evidence="2">Hangzhou</strain>
    </source>
</reference>
<dbReference type="GO" id="GO:0035251">
    <property type="term" value="F:UDP-glucosyltransferase activity"/>
    <property type="evidence" value="ECO:0007669"/>
    <property type="project" value="InterPro"/>
</dbReference>
<dbReference type="FunFam" id="3.40.50.2000:FF:000088">
    <property type="entry name" value="Glycosyltransferase"/>
    <property type="match status" value="1"/>
</dbReference>
<gene>
    <name evidence="2" type="ORF">L1049_018700</name>
</gene>
<keyword evidence="1" id="KW-0328">Glycosyltransferase</keyword>
<organism evidence="2 3">
    <name type="scientific">Liquidambar formosana</name>
    <name type="common">Formosan gum</name>
    <dbReference type="NCBI Taxonomy" id="63359"/>
    <lineage>
        <taxon>Eukaryota</taxon>
        <taxon>Viridiplantae</taxon>
        <taxon>Streptophyta</taxon>
        <taxon>Embryophyta</taxon>
        <taxon>Tracheophyta</taxon>
        <taxon>Spermatophyta</taxon>
        <taxon>Magnoliopsida</taxon>
        <taxon>eudicotyledons</taxon>
        <taxon>Gunneridae</taxon>
        <taxon>Pentapetalae</taxon>
        <taxon>Saxifragales</taxon>
        <taxon>Altingiaceae</taxon>
        <taxon>Liquidambar</taxon>
    </lineage>
</organism>
<dbReference type="Gene3D" id="3.40.50.2000">
    <property type="entry name" value="Glycogen Phosphorylase B"/>
    <property type="match status" value="1"/>
</dbReference>
<evidence type="ECO:0000256" key="1">
    <source>
        <dbReference type="ARBA" id="ARBA00022676"/>
    </source>
</evidence>
<keyword evidence="3" id="KW-1185">Reference proteome</keyword>
<dbReference type="InterPro" id="IPR050481">
    <property type="entry name" value="UDP-glycosyltransf_plant"/>
</dbReference>
<dbReference type="EMBL" id="JBBPBK010000012">
    <property type="protein sequence ID" value="KAK9273888.1"/>
    <property type="molecule type" value="Genomic_DNA"/>
</dbReference>
<dbReference type="Proteomes" id="UP001415857">
    <property type="component" value="Unassembled WGS sequence"/>
</dbReference>
<evidence type="ECO:0000313" key="2">
    <source>
        <dbReference type="EMBL" id="KAK9273888.1"/>
    </source>
</evidence>
<dbReference type="SUPFAM" id="SSF53756">
    <property type="entry name" value="UDP-Glycosyltransferase/glycogen phosphorylase"/>
    <property type="match status" value="1"/>
</dbReference>
<evidence type="ECO:0000313" key="3">
    <source>
        <dbReference type="Proteomes" id="UP001415857"/>
    </source>
</evidence>
<proteinExistence type="predicted"/>
<protein>
    <submittedName>
        <fullName evidence="2">Uncharacterized protein</fullName>
    </submittedName>
</protein>
<dbReference type="PANTHER" id="PTHR48049:SF160">
    <property type="entry name" value="UDP-GLYCOSYLTRANSFERASE 91A1"/>
    <property type="match status" value="1"/>
</dbReference>
<dbReference type="PANTHER" id="PTHR48049">
    <property type="entry name" value="GLYCOSYLTRANSFERASE"/>
    <property type="match status" value="1"/>
</dbReference>
<sequence length="359" mass="40640">MDSITQTSMADEQKLHIVMFPWLAFGHMIPYLELAKLIAQEGHRVSFVSTPRNIARLPKLPPNLSPLINFVNIPLPHVADLPENAEATSDVPFNKVQFLKKAYDDLREPITRFLQNSDPDWVLYDFAPYWLGPIAAKLGVSCAFFSIFIAAFLSFCVPPSDLMDGQDDRMKPEHFTVQPKWIPFPSTVAFRHFEISRIFNEGACGKVSDLYRLTESIRGCDVLAVRSCAEFEPEWLQLLEGIHRKPILPVGQLPPMKYDSVYNDTWRRMCPHNFPNQGKFGPNKGHTRQQERCAEDKAIADAATVHLFDALHSEGKPRKPTTHKEGFDGVCVLGKASAPYFNGVFFVKLLLNTKTSVHE</sequence>
<keyword evidence="1" id="KW-0808">Transferase</keyword>
<comment type="caution">
    <text evidence="2">The sequence shown here is derived from an EMBL/GenBank/DDBJ whole genome shotgun (WGS) entry which is preliminary data.</text>
</comment>